<keyword evidence="2" id="KW-1185">Reference proteome</keyword>
<name>A0AC60PFJ9_IXOPE</name>
<proteinExistence type="predicted"/>
<dbReference type="EMBL" id="JABSTQ010010747">
    <property type="protein sequence ID" value="KAG0418289.1"/>
    <property type="molecule type" value="Genomic_DNA"/>
</dbReference>
<dbReference type="Proteomes" id="UP000805193">
    <property type="component" value="Unassembled WGS sequence"/>
</dbReference>
<sequence length="87" mass="10271">MDLYLDLYVQRWFYGRSVVPHYENEAQKKQIKSLLNKFQVFHQALETANYDSMEQVWEHHGVTGKAEYISVLRAGTPRPTILRSRSV</sequence>
<protein>
    <submittedName>
        <fullName evidence="1">Uncharacterized protein</fullName>
    </submittedName>
</protein>
<gene>
    <name evidence="1" type="ORF">HPB47_004980</name>
</gene>
<evidence type="ECO:0000313" key="2">
    <source>
        <dbReference type="Proteomes" id="UP000805193"/>
    </source>
</evidence>
<evidence type="ECO:0000313" key="1">
    <source>
        <dbReference type="EMBL" id="KAG0418289.1"/>
    </source>
</evidence>
<reference evidence="1 2" key="1">
    <citation type="journal article" date="2020" name="Cell">
        <title>Large-Scale Comparative Analyses of Tick Genomes Elucidate Their Genetic Diversity and Vector Capacities.</title>
        <authorList>
            <consortium name="Tick Genome and Microbiome Consortium (TIGMIC)"/>
            <person name="Jia N."/>
            <person name="Wang J."/>
            <person name="Shi W."/>
            <person name="Du L."/>
            <person name="Sun Y."/>
            <person name="Zhan W."/>
            <person name="Jiang J.F."/>
            <person name="Wang Q."/>
            <person name="Zhang B."/>
            <person name="Ji P."/>
            <person name="Bell-Sakyi L."/>
            <person name="Cui X.M."/>
            <person name="Yuan T.T."/>
            <person name="Jiang B.G."/>
            <person name="Yang W.F."/>
            <person name="Lam T.T."/>
            <person name="Chang Q.C."/>
            <person name="Ding S.J."/>
            <person name="Wang X.J."/>
            <person name="Zhu J.G."/>
            <person name="Ruan X.D."/>
            <person name="Zhao L."/>
            <person name="Wei J.T."/>
            <person name="Ye R.Z."/>
            <person name="Que T.C."/>
            <person name="Du C.H."/>
            <person name="Zhou Y.H."/>
            <person name="Cheng J.X."/>
            <person name="Dai P.F."/>
            <person name="Guo W.B."/>
            <person name="Han X.H."/>
            <person name="Huang E.J."/>
            <person name="Li L.F."/>
            <person name="Wei W."/>
            <person name="Gao Y.C."/>
            <person name="Liu J.Z."/>
            <person name="Shao H.Z."/>
            <person name="Wang X."/>
            <person name="Wang C.C."/>
            <person name="Yang T.C."/>
            <person name="Huo Q.B."/>
            <person name="Li W."/>
            <person name="Chen H.Y."/>
            <person name="Chen S.E."/>
            <person name="Zhou L.G."/>
            <person name="Ni X.B."/>
            <person name="Tian J.H."/>
            <person name="Sheng Y."/>
            <person name="Liu T."/>
            <person name="Pan Y.S."/>
            <person name="Xia L.Y."/>
            <person name="Li J."/>
            <person name="Zhao F."/>
            <person name="Cao W.C."/>
        </authorList>
    </citation>
    <scope>NUCLEOTIDE SEQUENCE [LARGE SCALE GENOMIC DNA]</scope>
    <source>
        <strain evidence="1">Iper-2018</strain>
    </source>
</reference>
<comment type="caution">
    <text evidence="1">The sequence shown here is derived from an EMBL/GenBank/DDBJ whole genome shotgun (WGS) entry which is preliminary data.</text>
</comment>
<organism evidence="1 2">
    <name type="scientific">Ixodes persulcatus</name>
    <name type="common">Taiga tick</name>
    <dbReference type="NCBI Taxonomy" id="34615"/>
    <lineage>
        <taxon>Eukaryota</taxon>
        <taxon>Metazoa</taxon>
        <taxon>Ecdysozoa</taxon>
        <taxon>Arthropoda</taxon>
        <taxon>Chelicerata</taxon>
        <taxon>Arachnida</taxon>
        <taxon>Acari</taxon>
        <taxon>Parasitiformes</taxon>
        <taxon>Ixodida</taxon>
        <taxon>Ixodoidea</taxon>
        <taxon>Ixodidae</taxon>
        <taxon>Ixodinae</taxon>
        <taxon>Ixodes</taxon>
    </lineage>
</organism>
<accession>A0AC60PFJ9</accession>